<proteinExistence type="predicted"/>
<organism evidence="1 2">
    <name type="scientific">Collybiopsis luxurians FD-317 M1</name>
    <dbReference type="NCBI Taxonomy" id="944289"/>
    <lineage>
        <taxon>Eukaryota</taxon>
        <taxon>Fungi</taxon>
        <taxon>Dikarya</taxon>
        <taxon>Basidiomycota</taxon>
        <taxon>Agaricomycotina</taxon>
        <taxon>Agaricomycetes</taxon>
        <taxon>Agaricomycetidae</taxon>
        <taxon>Agaricales</taxon>
        <taxon>Marasmiineae</taxon>
        <taxon>Omphalotaceae</taxon>
        <taxon>Collybiopsis</taxon>
        <taxon>Collybiopsis luxurians</taxon>
    </lineage>
</organism>
<dbReference type="AlphaFoldDB" id="A0A0D0BNV0"/>
<keyword evidence="2" id="KW-1185">Reference proteome</keyword>
<dbReference type="HOGENOM" id="CLU_2210355_0_0_1"/>
<evidence type="ECO:0000313" key="2">
    <source>
        <dbReference type="Proteomes" id="UP000053593"/>
    </source>
</evidence>
<accession>A0A0D0BNV0</accession>
<protein>
    <submittedName>
        <fullName evidence="1">Uncharacterized protein</fullName>
    </submittedName>
</protein>
<evidence type="ECO:0000313" key="1">
    <source>
        <dbReference type="EMBL" id="KIK56701.1"/>
    </source>
</evidence>
<sequence>MGQQLQGFASGNFKLYRTIIKNVQNDPDLAEGTFKVINNHGAILALNWVDRDVVFTPVDKVRIWFGLCDLTGTIFLDIVGPYIDVNFGQETTAKIFYDQSGTWSVVD</sequence>
<dbReference type="EMBL" id="KN834796">
    <property type="protein sequence ID" value="KIK56701.1"/>
    <property type="molecule type" value="Genomic_DNA"/>
</dbReference>
<dbReference type="Proteomes" id="UP000053593">
    <property type="component" value="Unassembled WGS sequence"/>
</dbReference>
<reference evidence="1 2" key="1">
    <citation type="submission" date="2014-04" db="EMBL/GenBank/DDBJ databases">
        <title>Evolutionary Origins and Diversification of the Mycorrhizal Mutualists.</title>
        <authorList>
            <consortium name="DOE Joint Genome Institute"/>
            <consortium name="Mycorrhizal Genomics Consortium"/>
            <person name="Kohler A."/>
            <person name="Kuo A."/>
            <person name="Nagy L.G."/>
            <person name="Floudas D."/>
            <person name="Copeland A."/>
            <person name="Barry K.W."/>
            <person name="Cichocki N."/>
            <person name="Veneault-Fourrey C."/>
            <person name="LaButti K."/>
            <person name="Lindquist E.A."/>
            <person name="Lipzen A."/>
            <person name="Lundell T."/>
            <person name="Morin E."/>
            <person name="Murat C."/>
            <person name="Riley R."/>
            <person name="Ohm R."/>
            <person name="Sun H."/>
            <person name="Tunlid A."/>
            <person name="Henrissat B."/>
            <person name="Grigoriev I.V."/>
            <person name="Hibbett D.S."/>
            <person name="Martin F."/>
        </authorList>
    </citation>
    <scope>NUCLEOTIDE SEQUENCE [LARGE SCALE GENOMIC DNA]</scope>
    <source>
        <strain evidence="1 2">FD-317 M1</strain>
    </source>
</reference>
<gene>
    <name evidence="1" type="ORF">GYMLUDRAFT_247724</name>
</gene>
<name>A0A0D0BNV0_9AGAR</name>